<dbReference type="Gene3D" id="1.20.58.370">
    <property type="entry name" value="MalF N-terminal region-like"/>
    <property type="match status" value="1"/>
</dbReference>
<dbReference type="InterPro" id="IPR000515">
    <property type="entry name" value="MetI-like"/>
</dbReference>
<evidence type="ECO:0000259" key="8">
    <source>
        <dbReference type="PROSITE" id="PS50928"/>
    </source>
</evidence>
<organism evidence="9 10">
    <name type="scientific">candidate division KSB3 bacterium</name>
    <dbReference type="NCBI Taxonomy" id="2044937"/>
    <lineage>
        <taxon>Bacteria</taxon>
        <taxon>candidate division KSB3</taxon>
    </lineage>
</organism>
<evidence type="ECO:0000256" key="5">
    <source>
        <dbReference type="ARBA" id="ARBA00022989"/>
    </source>
</evidence>
<keyword evidence="2 7" id="KW-0813">Transport</keyword>
<gene>
    <name evidence="9" type="ORF">GF339_07000</name>
</gene>
<evidence type="ECO:0000256" key="2">
    <source>
        <dbReference type="ARBA" id="ARBA00022448"/>
    </source>
</evidence>
<dbReference type="Gene3D" id="1.10.3720.10">
    <property type="entry name" value="MetI-like"/>
    <property type="match status" value="1"/>
</dbReference>
<dbReference type="SUPFAM" id="SSF161098">
    <property type="entry name" value="MetI-like"/>
    <property type="match status" value="1"/>
</dbReference>
<evidence type="ECO:0000256" key="4">
    <source>
        <dbReference type="ARBA" id="ARBA00022692"/>
    </source>
</evidence>
<dbReference type="InterPro" id="IPR035277">
    <property type="entry name" value="MalF_N"/>
</dbReference>
<protein>
    <submittedName>
        <fullName evidence="9">ABC transporter permease subunit</fullName>
    </submittedName>
</protein>
<keyword evidence="5 7" id="KW-1133">Transmembrane helix</keyword>
<feature type="transmembrane region" description="Helical" evidence="7">
    <location>
        <begin position="180"/>
        <end position="203"/>
    </location>
</feature>
<feature type="transmembrane region" description="Helical" evidence="7">
    <location>
        <begin position="156"/>
        <end position="173"/>
    </location>
</feature>
<dbReference type="PANTHER" id="PTHR43005:SF1">
    <property type="entry name" value="SPERMIDINE_PUTRESCINE TRANSPORT SYSTEM PERMEASE PROTEIN"/>
    <property type="match status" value="1"/>
</dbReference>
<evidence type="ECO:0000313" key="10">
    <source>
        <dbReference type="Proteomes" id="UP000649604"/>
    </source>
</evidence>
<name>A0A9D5Q580_9BACT</name>
<dbReference type="GO" id="GO:0005886">
    <property type="term" value="C:plasma membrane"/>
    <property type="evidence" value="ECO:0007669"/>
    <property type="project" value="UniProtKB-SubCell"/>
</dbReference>
<dbReference type="InterPro" id="IPR035906">
    <property type="entry name" value="MetI-like_sf"/>
</dbReference>
<accession>A0A9D5Q580</accession>
<feature type="domain" description="ABC transmembrane type-1" evidence="8">
    <location>
        <begin position="92"/>
        <end position="304"/>
    </location>
</feature>
<feature type="transmembrane region" description="Helical" evidence="7">
    <location>
        <begin position="223"/>
        <end position="242"/>
    </location>
</feature>
<feature type="transmembrane region" description="Helical" evidence="7">
    <location>
        <begin position="285"/>
        <end position="305"/>
    </location>
</feature>
<dbReference type="PROSITE" id="PS50928">
    <property type="entry name" value="ABC_TM1"/>
    <property type="match status" value="1"/>
</dbReference>
<evidence type="ECO:0000256" key="7">
    <source>
        <dbReference type="RuleBase" id="RU363032"/>
    </source>
</evidence>
<dbReference type="Proteomes" id="UP000649604">
    <property type="component" value="Unassembled WGS sequence"/>
</dbReference>
<sequence length="312" mass="34881">MRSRSMPPKVQTDQLVPPTKTGQRLGLYEKKYAYFYILPGVFVLALITLAPFIYDVILSFTNKSLASAKPPAFIGFANYKDVVMSKYFWIAVWKTLHYSVVAVVIEMVLGFILALLFQVEFRGKIIIRSLLLLPMVATPIAISFLWKIMYNPNSGVINYFLNLLHLPDIAWLGSEKTAMLSVILVDVWQWTPFVFIIISAGLASLPEEPFEAAVVDGASLGQMLWHIMLPLLKPILIIALLFRVVDSFKAFDLIYVLTGGGPGISTETLNIHVFLNGFKYLNMGYAAALSIFLIVFIILISSFIVKRGGFGL</sequence>
<evidence type="ECO:0000256" key="6">
    <source>
        <dbReference type="ARBA" id="ARBA00023136"/>
    </source>
</evidence>
<dbReference type="CDD" id="cd06261">
    <property type="entry name" value="TM_PBP2"/>
    <property type="match status" value="1"/>
</dbReference>
<evidence type="ECO:0000313" key="9">
    <source>
        <dbReference type="EMBL" id="MBD3324315.1"/>
    </source>
</evidence>
<dbReference type="Pfam" id="PF00528">
    <property type="entry name" value="BPD_transp_1"/>
    <property type="match status" value="1"/>
</dbReference>
<dbReference type="EMBL" id="WJJP01000215">
    <property type="protein sequence ID" value="MBD3324315.1"/>
    <property type="molecule type" value="Genomic_DNA"/>
</dbReference>
<keyword evidence="4 7" id="KW-0812">Transmembrane</keyword>
<keyword evidence="6 7" id="KW-0472">Membrane</keyword>
<proteinExistence type="inferred from homology"/>
<reference evidence="9" key="1">
    <citation type="submission" date="2019-11" db="EMBL/GenBank/DDBJ databases">
        <title>Microbial mats filling the niche in hypersaline microbial mats.</title>
        <authorList>
            <person name="Wong H.L."/>
            <person name="Macleod F.I."/>
            <person name="White R.A. III"/>
            <person name="Burns B.P."/>
        </authorList>
    </citation>
    <scope>NUCLEOTIDE SEQUENCE</scope>
    <source>
        <strain evidence="9">Rbin_158</strain>
    </source>
</reference>
<keyword evidence="3" id="KW-1003">Cell membrane</keyword>
<feature type="transmembrane region" description="Helical" evidence="7">
    <location>
        <begin position="96"/>
        <end position="117"/>
    </location>
</feature>
<comment type="subcellular location">
    <subcellularLocation>
        <location evidence="1 7">Cell membrane</location>
        <topology evidence="1 7">Multi-pass membrane protein</topology>
    </subcellularLocation>
</comment>
<comment type="caution">
    <text evidence="9">The sequence shown here is derived from an EMBL/GenBank/DDBJ whole genome shotgun (WGS) entry which is preliminary data.</text>
</comment>
<feature type="transmembrane region" description="Helical" evidence="7">
    <location>
        <begin position="129"/>
        <end position="150"/>
    </location>
</feature>
<feature type="transmembrane region" description="Helical" evidence="7">
    <location>
        <begin position="33"/>
        <end position="54"/>
    </location>
</feature>
<dbReference type="GO" id="GO:0055085">
    <property type="term" value="P:transmembrane transport"/>
    <property type="evidence" value="ECO:0007669"/>
    <property type="project" value="InterPro"/>
</dbReference>
<evidence type="ECO:0000256" key="1">
    <source>
        <dbReference type="ARBA" id="ARBA00004651"/>
    </source>
</evidence>
<comment type="similarity">
    <text evidence="7">Belongs to the binding-protein-dependent transport system permease family.</text>
</comment>
<feature type="transmembrane region" description="Helical" evidence="7">
    <location>
        <begin position="254"/>
        <end position="273"/>
    </location>
</feature>
<dbReference type="AlphaFoldDB" id="A0A9D5Q580"/>
<evidence type="ECO:0000256" key="3">
    <source>
        <dbReference type="ARBA" id="ARBA00022475"/>
    </source>
</evidence>
<dbReference type="SUPFAM" id="SSF160964">
    <property type="entry name" value="MalF N-terminal region-like"/>
    <property type="match status" value="1"/>
</dbReference>
<dbReference type="PANTHER" id="PTHR43005">
    <property type="entry name" value="BLR7065 PROTEIN"/>
    <property type="match status" value="1"/>
</dbReference>